<dbReference type="PROSITE" id="PS51918">
    <property type="entry name" value="RADICAL_SAM"/>
    <property type="match status" value="2"/>
</dbReference>
<keyword evidence="11" id="KW-0949">S-adenosyl-L-methionine</keyword>
<comment type="catalytic activity">
    <reaction evidence="17">
        <text>5-amino-5-(4-hydroxybenzyl)-6-(D-ribitylimino)-5,6-dihydrouracil + S-adenosyl-L-methionine = 7,8-didemethyl-8-hydroxy-5-deazariboflavin + 5'-deoxyadenosine + L-methionine + NH4(+) + H(+)</text>
        <dbReference type="Rhea" id="RHEA:55204"/>
        <dbReference type="ChEBI" id="CHEBI:15378"/>
        <dbReference type="ChEBI" id="CHEBI:17319"/>
        <dbReference type="ChEBI" id="CHEBI:28938"/>
        <dbReference type="ChEBI" id="CHEBI:57844"/>
        <dbReference type="ChEBI" id="CHEBI:59789"/>
        <dbReference type="ChEBI" id="CHEBI:59904"/>
        <dbReference type="ChEBI" id="CHEBI:85936"/>
        <dbReference type="EC" id="4.3.1.32"/>
    </reaction>
</comment>
<evidence type="ECO:0000256" key="7">
    <source>
        <dbReference type="ARBA" id="ARBA00012289"/>
    </source>
</evidence>
<protein>
    <recommendedName>
        <fullName evidence="8">FO synthase</fullName>
        <ecNumber evidence="7">2.5.1.147</ecNumber>
        <ecNumber evidence="6">4.3.1.32</ecNumber>
    </recommendedName>
</protein>
<dbReference type="AlphaFoldDB" id="A0A520S2K1"/>
<dbReference type="HAMAP" id="MF_01612">
    <property type="entry name" value="FO_synth_sub2"/>
    <property type="match status" value="1"/>
</dbReference>
<dbReference type="InterPro" id="IPR020050">
    <property type="entry name" value="FO_synthase_su2"/>
</dbReference>
<comment type="similarity">
    <text evidence="4">In the C-terminal section; belongs to the radical SAM superfamily. CofH family.</text>
</comment>
<dbReference type="SMART" id="SM00729">
    <property type="entry name" value="Elp3"/>
    <property type="match status" value="1"/>
</dbReference>
<dbReference type="SFLD" id="SFLDG01388">
    <property type="entry name" value="7_8-didemethyl-8-hydroxy-5-dea"/>
    <property type="match status" value="2"/>
</dbReference>
<dbReference type="InterPro" id="IPR019939">
    <property type="entry name" value="CofG_family"/>
</dbReference>
<evidence type="ECO:0000256" key="6">
    <source>
        <dbReference type="ARBA" id="ARBA00012126"/>
    </source>
</evidence>
<dbReference type="InterPro" id="IPR058240">
    <property type="entry name" value="rSAM_sf"/>
</dbReference>
<dbReference type="NCBIfam" id="TIGR03550">
    <property type="entry name" value="F420_cofG"/>
    <property type="match status" value="1"/>
</dbReference>
<evidence type="ECO:0000313" key="20">
    <source>
        <dbReference type="Proteomes" id="UP000316199"/>
    </source>
</evidence>
<dbReference type="GO" id="GO:0044689">
    <property type="term" value="F:7,8-didemethyl-8-hydroxy-5-deazariboflavin synthase activity"/>
    <property type="evidence" value="ECO:0007669"/>
    <property type="project" value="UniProtKB-EC"/>
</dbReference>
<comment type="pathway">
    <text evidence="3">Cofactor biosynthesis; coenzyme F0 biosynthesis.</text>
</comment>
<dbReference type="Proteomes" id="UP000316199">
    <property type="component" value="Unassembled WGS sequence"/>
</dbReference>
<comment type="caution">
    <text evidence="19">The sequence shown here is derived from an EMBL/GenBank/DDBJ whole genome shotgun (WGS) entry which is preliminary data.</text>
</comment>
<dbReference type="HAMAP" id="MF_01611">
    <property type="entry name" value="FO_synth_sub1"/>
    <property type="match status" value="1"/>
</dbReference>
<name>A0A520S2K1_9GAMM</name>
<dbReference type="SFLD" id="SFLDF00343">
    <property type="entry name" value="aminofutalosine_synthase_(mqnE"/>
    <property type="match status" value="1"/>
</dbReference>
<evidence type="ECO:0000256" key="15">
    <source>
        <dbReference type="ARBA" id="ARBA00023239"/>
    </source>
</evidence>
<dbReference type="InterPro" id="IPR045567">
    <property type="entry name" value="CofH/MnqC-like_C"/>
</dbReference>
<dbReference type="NCBIfam" id="TIGR03551">
    <property type="entry name" value="F420_cofH"/>
    <property type="match status" value="1"/>
</dbReference>
<evidence type="ECO:0000259" key="18">
    <source>
        <dbReference type="PROSITE" id="PS51918"/>
    </source>
</evidence>
<dbReference type="InterPro" id="IPR019940">
    <property type="entry name" value="CofH_family"/>
</dbReference>
<dbReference type="SFLD" id="SFLDG01389">
    <property type="entry name" value="menaquinone_synthsis_involved"/>
    <property type="match status" value="1"/>
</dbReference>
<dbReference type="Pfam" id="PF04055">
    <property type="entry name" value="Radical_SAM"/>
    <property type="match status" value="2"/>
</dbReference>
<keyword evidence="10" id="KW-0808">Transferase</keyword>
<comment type="function">
    <text evidence="2">Catalyzes the radical-mediated synthesis of 7,8-didemethyl-8-hydroxy-5-deazariboflavin (FO) from 5-amino-6-(D-ribitylamino)uracil and L-tyrosine.</text>
</comment>
<evidence type="ECO:0000256" key="5">
    <source>
        <dbReference type="ARBA" id="ARBA00010826"/>
    </source>
</evidence>
<dbReference type="NCBIfam" id="NF004884">
    <property type="entry name" value="PRK06245.1"/>
    <property type="match status" value="1"/>
</dbReference>
<dbReference type="SFLD" id="SFLDG01064">
    <property type="entry name" value="F420__menaquinone_cofactor_bio"/>
    <property type="match status" value="3"/>
</dbReference>
<dbReference type="InterPro" id="IPR006638">
    <property type="entry name" value="Elp3/MiaA/NifB-like_rSAM"/>
</dbReference>
<dbReference type="PANTHER" id="PTHR43076">
    <property type="entry name" value="FO SYNTHASE (COFH)"/>
    <property type="match status" value="1"/>
</dbReference>
<keyword evidence="12" id="KW-0479">Metal-binding</keyword>
<dbReference type="SUPFAM" id="SSF102114">
    <property type="entry name" value="Radical SAM enzymes"/>
    <property type="match status" value="2"/>
</dbReference>
<evidence type="ECO:0000256" key="10">
    <source>
        <dbReference type="ARBA" id="ARBA00022679"/>
    </source>
</evidence>
<dbReference type="GO" id="GO:0051539">
    <property type="term" value="F:4 iron, 4 sulfur cluster binding"/>
    <property type="evidence" value="ECO:0007669"/>
    <property type="project" value="UniProtKB-KW"/>
</dbReference>
<dbReference type="SFLD" id="SFLDS00029">
    <property type="entry name" value="Radical_SAM"/>
    <property type="match status" value="3"/>
</dbReference>
<organism evidence="19 20">
    <name type="scientific">OM182 bacterium</name>
    <dbReference type="NCBI Taxonomy" id="2510334"/>
    <lineage>
        <taxon>Bacteria</taxon>
        <taxon>Pseudomonadati</taxon>
        <taxon>Pseudomonadota</taxon>
        <taxon>Gammaproteobacteria</taxon>
        <taxon>OMG group</taxon>
        <taxon>OM182 clade</taxon>
    </lineage>
</organism>
<dbReference type="UniPathway" id="UPA00072"/>
<evidence type="ECO:0000256" key="8">
    <source>
        <dbReference type="ARBA" id="ARBA00022220"/>
    </source>
</evidence>
<evidence type="ECO:0000256" key="1">
    <source>
        <dbReference type="ARBA" id="ARBA00001966"/>
    </source>
</evidence>
<evidence type="ECO:0000256" key="13">
    <source>
        <dbReference type="ARBA" id="ARBA00023004"/>
    </source>
</evidence>
<keyword evidence="15" id="KW-0456">Lyase</keyword>
<evidence type="ECO:0000256" key="4">
    <source>
        <dbReference type="ARBA" id="ARBA00010051"/>
    </source>
</evidence>
<evidence type="ECO:0000256" key="12">
    <source>
        <dbReference type="ARBA" id="ARBA00022723"/>
    </source>
</evidence>
<evidence type="ECO:0000256" key="2">
    <source>
        <dbReference type="ARBA" id="ARBA00003692"/>
    </source>
</evidence>
<dbReference type="PANTHER" id="PTHR43076:SF1">
    <property type="entry name" value="LIPOYL SYNTHASE 2"/>
    <property type="match status" value="1"/>
</dbReference>
<comment type="similarity">
    <text evidence="5">In the N-terminal section; belongs to the radical SAM superfamily. CofG family.</text>
</comment>
<evidence type="ECO:0000313" key="19">
    <source>
        <dbReference type="EMBL" id="RZO76651.1"/>
    </source>
</evidence>
<gene>
    <name evidence="19" type="primary">cofH</name>
    <name evidence="19" type="ORF">EVA68_03675</name>
</gene>
<dbReference type="EMBL" id="SHAG01000009">
    <property type="protein sequence ID" value="RZO76651.1"/>
    <property type="molecule type" value="Genomic_DNA"/>
</dbReference>
<dbReference type="CDD" id="cd01335">
    <property type="entry name" value="Radical_SAM"/>
    <property type="match status" value="2"/>
</dbReference>
<dbReference type="InterPro" id="IPR013785">
    <property type="entry name" value="Aldolase_TIM"/>
</dbReference>
<dbReference type="NCBIfam" id="NF005609">
    <property type="entry name" value="PRK07360.1"/>
    <property type="match status" value="1"/>
</dbReference>
<evidence type="ECO:0000256" key="14">
    <source>
        <dbReference type="ARBA" id="ARBA00023014"/>
    </source>
</evidence>
<feature type="domain" description="Radical SAM core" evidence="18">
    <location>
        <begin position="50"/>
        <end position="295"/>
    </location>
</feature>
<proteinExistence type="inferred from homology"/>
<evidence type="ECO:0000256" key="11">
    <source>
        <dbReference type="ARBA" id="ARBA00022691"/>
    </source>
</evidence>
<feature type="domain" description="Radical SAM core" evidence="18">
    <location>
        <begin position="463"/>
        <end position="701"/>
    </location>
</feature>
<dbReference type="EC" id="4.3.1.32" evidence="6"/>
<reference evidence="19 20" key="1">
    <citation type="submission" date="2019-02" db="EMBL/GenBank/DDBJ databases">
        <title>Prokaryotic population dynamics and viral predation in marine succession experiment using metagenomics: the confinement effect.</title>
        <authorList>
            <person name="Haro-Moreno J.M."/>
            <person name="Rodriguez-Valera F."/>
            <person name="Lopez-Perez M."/>
        </authorList>
    </citation>
    <scope>NUCLEOTIDE SEQUENCE [LARGE SCALE GENOMIC DNA]</scope>
    <source>
        <strain evidence="19">MED-G157</strain>
    </source>
</reference>
<dbReference type="Gene3D" id="3.20.20.70">
    <property type="entry name" value="Aldolase class I"/>
    <property type="match status" value="2"/>
</dbReference>
<comment type="catalytic activity">
    <reaction evidence="16">
        <text>5-amino-6-(D-ribitylamino)uracil + L-tyrosine + S-adenosyl-L-methionine = 5-amino-5-(4-hydroxybenzyl)-6-(D-ribitylimino)-5,6-dihydrouracil + 2-iminoacetate + 5'-deoxyadenosine + L-methionine + H(+)</text>
        <dbReference type="Rhea" id="RHEA:55200"/>
        <dbReference type="ChEBI" id="CHEBI:15378"/>
        <dbReference type="ChEBI" id="CHEBI:15934"/>
        <dbReference type="ChEBI" id="CHEBI:17319"/>
        <dbReference type="ChEBI" id="CHEBI:57844"/>
        <dbReference type="ChEBI" id="CHEBI:58315"/>
        <dbReference type="ChEBI" id="CHEBI:59789"/>
        <dbReference type="ChEBI" id="CHEBI:77846"/>
        <dbReference type="ChEBI" id="CHEBI:85936"/>
        <dbReference type="EC" id="2.5.1.147"/>
    </reaction>
</comment>
<dbReference type="GO" id="GO:0046872">
    <property type="term" value="F:metal ion binding"/>
    <property type="evidence" value="ECO:0007669"/>
    <property type="project" value="UniProtKB-KW"/>
</dbReference>
<keyword evidence="9" id="KW-0004">4Fe-4S</keyword>
<dbReference type="NCBIfam" id="TIGR00423">
    <property type="entry name" value="CofH family radical SAM protein"/>
    <property type="match status" value="1"/>
</dbReference>
<dbReference type="InterPro" id="IPR034405">
    <property type="entry name" value="F420"/>
</dbReference>
<dbReference type="EC" id="2.5.1.147" evidence="7"/>
<sequence>MKDETGELHIKISNSLPSDEEVLQLSDLREDVSVVKTASSIRNQEHPSNISFSKKVFIPLTHLCRDVCHYCTFAQVPRQINTPYLRPEEVLRIAESGAQAGCKEALFTLGDKPELRYEAARKSLKELHQESTLSYLRDMADLVFKETGLFPHLNPGLMSAEEMKELRTVSLSMGIMLESASLRMLEKGMPHYGSPDKVPAKRLETIILAGKEKVPFTTGILIGIGETRRERVESLLAIRSVNTGQVQEIIIQNFRAKTGTLMVNAPEPHVKELLWTIAIARIIFGPTMNIQAPPNLSPGVLSQIVDAGINDWGGVSPITPDFVNPEAPWPHLADLAKDTSDAGKVLVERLALYPAYVLAKKDWVDPNIESALLNAIDGEGFARTNDWAAGCSVVPPKREISKVTALPRAKMTPELEEIISQSLSGEELSEDQIVKMLKARGDDFTHICQAADQLRQKVVGEEVTYCVNRNINYTNICYFKCQFCAFSKGKMSENLRGRPYDLSAEEIMRRTLEAWQRGATEVCLQGGIHPEYTGQKYIDVCHSIKQVNPEMHIHAFSPLEVWHGAHTLGIKVETFLQELKDAGLGTLPGTAAEILDDQVRSVLCPDKITAMQWLEVMEVAHSQGIQTTATIMCGHIEHYEHIARHLLLIRRLQAKTGGFSEFVILPFVHMEAPIYLKGSARRGLTLRETILIHAIARLVLNPYFRNIQASWTKLGHEVLKTCLRAGVNDLGGTLMNETITRAAGASHGQETAPEEMERIIRSIGRTPRQRTTDYREASDLHRARSFGASSLKEPIYTVAKKYERKNKAEKRELYRPGFERKVTGADIV</sequence>
<evidence type="ECO:0000256" key="9">
    <source>
        <dbReference type="ARBA" id="ARBA00022485"/>
    </source>
</evidence>
<keyword evidence="14" id="KW-0411">Iron-sulfur</keyword>
<dbReference type="InterPro" id="IPR007197">
    <property type="entry name" value="rSAM"/>
</dbReference>
<evidence type="ECO:0000256" key="3">
    <source>
        <dbReference type="ARBA" id="ARBA00004712"/>
    </source>
</evidence>
<dbReference type="SFLD" id="SFLDF00294">
    <property type="entry name" value="7_8-didemethyl-8-hydroxy-5-dea"/>
    <property type="match status" value="1"/>
</dbReference>
<comment type="cofactor">
    <cofactor evidence="1">
        <name>[4Fe-4S] cluster</name>
        <dbReference type="ChEBI" id="CHEBI:49883"/>
    </cofactor>
</comment>
<keyword evidence="13" id="KW-0408">Iron</keyword>
<dbReference type="GO" id="GO:0141093">
    <property type="term" value="F:5-amino-6-(D-ribitylamino)uracil--L-tyrosine 4-hydroxyphenyl transferase activity"/>
    <property type="evidence" value="ECO:0007669"/>
    <property type="project" value="UniProtKB-EC"/>
</dbReference>
<dbReference type="Pfam" id="PF19288">
    <property type="entry name" value="CofH_C"/>
    <property type="match status" value="1"/>
</dbReference>
<evidence type="ECO:0000256" key="16">
    <source>
        <dbReference type="ARBA" id="ARBA00048468"/>
    </source>
</evidence>
<accession>A0A520S2K1</accession>
<evidence type="ECO:0000256" key="17">
    <source>
        <dbReference type="ARBA" id="ARBA00048974"/>
    </source>
</evidence>